<keyword evidence="3" id="KW-1185">Reference proteome</keyword>
<dbReference type="InParanoid" id="A0A0C3NN58"/>
<evidence type="ECO:0000256" key="1">
    <source>
        <dbReference type="SAM" id="MobiDB-lite"/>
    </source>
</evidence>
<proteinExistence type="predicted"/>
<dbReference type="AlphaFoldDB" id="A0A0C3NN58"/>
<feature type="region of interest" description="Disordered" evidence="1">
    <location>
        <begin position="72"/>
        <end position="95"/>
    </location>
</feature>
<dbReference type="HOGENOM" id="CLU_2004857_0_0_1"/>
<evidence type="ECO:0000313" key="2">
    <source>
        <dbReference type="EMBL" id="KIN97065.1"/>
    </source>
</evidence>
<accession>A0A0C3NN58</accession>
<name>A0A0C3NN58_PISTI</name>
<reference evidence="2 3" key="1">
    <citation type="submission" date="2014-04" db="EMBL/GenBank/DDBJ databases">
        <authorList>
            <consortium name="DOE Joint Genome Institute"/>
            <person name="Kuo A."/>
            <person name="Kohler A."/>
            <person name="Costa M.D."/>
            <person name="Nagy L.G."/>
            <person name="Floudas D."/>
            <person name="Copeland A."/>
            <person name="Barry K.W."/>
            <person name="Cichocki N."/>
            <person name="Veneault-Fourrey C."/>
            <person name="LaButti K."/>
            <person name="Lindquist E.A."/>
            <person name="Lipzen A."/>
            <person name="Lundell T."/>
            <person name="Morin E."/>
            <person name="Murat C."/>
            <person name="Sun H."/>
            <person name="Tunlid A."/>
            <person name="Henrissat B."/>
            <person name="Grigoriev I.V."/>
            <person name="Hibbett D.S."/>
            <person name="Martin F."/>
            <person name="Nordberg H.P."/>
            <person name="Cantor M.N."/>
            <person name="Hua S.X."/>
        </authorList>
    </citation>
    <scope>NUCLEOTIDE SEQUENCE [LARGE SCALE GENOMIC DNA]</scope>
    <source>
        <strain evidence="2 3">Marx 270</strain>
    </source>
</reference>
<protein>
    <submittedName>
        <fullName evidence="2">Uncharacterized protein</fullName>
    </submittedName>
</protein>
<gene>
    <name evidence="2" type="ORF">M404DRAFT_32657</name>
</gene>
<reference evidence="3" key="2">
    <citation type="submission" date="2015-01" db="EMBL/GenBank/DDBJ databases">
        <title>Evolutionary Origins and Diversification of the Mycorrhizal Mutualists.</title>
        <authorList>
            <consortium name="DOE Joint Genome Institute"/>
            <consortium name="Mycorrhizal Genomics Consortium"/>
            <person name="Kohler A."/>
            <person name="Kuo A."/>
            <person name="Nagy L.G."/>
            <person name="Floudas D."/>
            <person name="Copeland A."/>
            <person name="Barry K.W."/>
            <person name="Cichocki N."/>
            <person name="Veneault-Fourrey C."/>
            <person name="LaButti K."/>
            <person name="Lindquist E.A."/>
            <person name="Lipzen A."/>
            <person name="Lundell T."/>
            <person name="Morin E."/>
            <person name="Murat C."/>
            <person name="Riley R."/>
            <person name="Ohm R."/>
            <person name="Sun H."/>
            <person name="Tunlid A."/>
            <person name="Henrissat B."/>
            <person name="Grigoriev I.V."/>
            <person name="Hibbett D.S."/>
            <person name="Martin F."/>
        </authorList>
    </citation>
    <scope>NUCLEOTIDE SEQUENCE [LARGE SCALE GENOMIC DNA]</scope>
    <source>
        <strain evidence="3">Marx 270</strain>
    </source>
</reference>
<evidence type="ECO:0000313" key="3">
    <source>
        <dbReference type="Proteomes" id="UP000054217"/>
    </source>
</evidence>
<dbReference type="EMBL" id="KN832035">
    <property type="protein sequence ID" value="KIN97065.1"/>
    <property type="molecule type" value="Genomic_DNA"/>
</dbReference>
<dbReference type="Proteomes" id="UP000054217">
    <property type="component" value="Unassembled WGS sequence"/>
</dbReference>
<sequence>MDTYKKHGVTSNALRIPPPFRPEKYYNCPFKPQLGLNLMYDNLIQLLQAPTTETELIFETNSSTFMIKGVPNSRTPPGADEEHLQRRACPSSAGKWRPRRLPTIGLLHFHEVPGVFRTLAAGHQ</sequence>
<organism evidence="2 3">
    <name type="scientific">Pisolithus tinctorius Marx 270</name>
    <dbReference type="NCBI Taxonomy" id="870435"/>
    <lineage>
        <taxon>Eukaryota</taxon>
        <taxon>Fungi</taxon>
        <taxon>Dikarya</taxon>
        <taxon>Basidiomycota</taxon>
        <taxon>Agaricomycotina</taxon>
        <taxon>Agaricomycetes</taxon>
        <taxon>Agaricomycetidae</taxon>
        <taxon>Boletales</taxon>
        <taxon>Sclerodermatineae</taxon>
        <taxon>Pisolithaceae</taxon>
        <taxon>Pisolithus</taxon>
    </lineage>
</organism>